<evidence type="ECO:0000313" key="1">
    <source>
        <dbReference type="EMBL" id="CAA9358760.1"/>
    </source>
</evidence>
<sequence length="93" mass="10401">MQATNQERIIDLTIHYTNGKQQHFQFSAPEGTVGEQATLGTRLHKMLTADPIILELADKLVVIPVHNIQSIEISPIPSKLPEGVLHPMREIKI</sequence>
<reference evidence="1" key="1">
    <citation type="submission" date="2020-02" db="EMBL/GenBank/DDBJ databases">
        <authorList>
            <person name="Meier V. D."/>
        </authorList>
    </citation>
    <scope>NUCLEOTIDE SEQUENCE</scope>
    <source>
        <strain evidence="1">AVDCRST_MAG84</strain>
    </source>
</reference>
<protein>
    <submittedName>
        <fullName evidence="1">Uncharacterized protein</fullName>
    </submittedName>
</protein>
<name>A0A6J4MJ70_9CYAN</name>
<dbReference type="EMBL" id="CADCTZ010000652">
    <property type="protein sequence ID" value="CAA9358760.1"/>
    <property type="molecule type" value="Genomic_DNA"/>
</dbReference>
<dbReference type="AlphaFoldDB" id="A0A6J4MJ70"/>
<gene>
    <name evidence="1" type="ORF">AVDCRST_MAG84-3332</name>
</gene>
<proteinExistence type="predicted"/>
<accession>A0A6J4MJ70</accession>
<organism evidence="1">
    <name type="scientific">uncultured Microcoleus sp</name>
    <dbReference type="NCBI Taxonomy" id="259945"/>
    <lineage>
        <taxon>Bacteria</taxon>
        <taxon>Bacillati</taxon>
        <taxon>Cyanobacteriota</taxon>
        <taxon>Cyanophyceae</taxon>
        <taxon>Oscillatoriophycideae</taxon>
        <taxon>Oscillatoriales</taxon>
        <taxon>Microcoleaceae</taxon>
        <taxon>Microcoleus</taxon>
        <taxon>environmental samples</taxon>
    </lineage>
</organism>